<name>A0A0F9PXG9_9ZZZZ</name>
<organism evidence="1">
    <name type="scientific">marine sediment metagenome</name>
    <dbReference type="NCBI Taxonomy" id="412755"/>
    <lineage>
        <taxon>unclassified sequences</taxon>
        <taxon>metagenomes</taxon>
        <taxon>ecological metagenomes</taxon>
    </lineage>
</organism>
<evidence type="ECO:0000313" key="1">
    <source>
        <dbReference type="EMBL" id="KKN34924.1"/>
    </source>
</evidence>
<protein>
    <submittedName>
        <fullName evidence="1">Uncharacterized protein</fullName>
    </submittedName>
</protein>
<dbReference type="AlphaFoldDB" id="A0A0F9PXG9"/>
<accession>A0A0F9PXG9</accession>
<reference evidence="1" key="1">
    <citation type="journal article" date="2015" name="Nature">
        <title>Complex archaea that bridge the gap between prokaryotes and eukaryotes.</title>
        <authorList>
            <person name="Spang A."/>
            <person name="Saw J.H."/>
            <person name="Jorgensen S.L."/>
            <person name="Zaremba-Niedzwiedzka K."/>
            <person name="Martijn J."/>
            <person name="Lind A.E."/>
            <person name="van Eijk R."/>
            <person name="Schleper C."/>
            <person name="Guy L."/>
            <person name="Ettema T.J."/>
        </authorList>
    </citation>
    <scope>NUCLEOTIDE SEQUENCE</scope>
</reference>
<dbReference type="EMBL" id="LAZR01002075">
    <property type="protein sequence ID" value="KKN34924.1"/>
    <property type="molecule type" value="Genomic_DNA"/>
</dbReference>
<proteinExistence type="predicted"/>
<sequence length="47" mass="5839">MTKKEMIEAEFDYLRFEEYCAERGYLCKSYESYLKDKERQKSIKEEV</sequence>
<gene>
    <name evidence="1" type="ORF">LCGC14_0788650</name>
</gene>
<comment type="caution">
    <text evidence="1">The sequence shown here is derived from an EMBL/GenBank/DDBJ whole genome shotgun (WGS) entry which is preliminary data.</text>
</comment>